<gene>
    <name evidence="3" type="ORF">ACTOB_003921</name>
</gene>
<evidence type="ECO:0000313" key="3">
    <source>
        <dbReference type="EMBL" id="WIN00227.1"/>
    </source>
</evidence>
<keyword evidence="4" id="KW-1185">Reference proteome</keyword>
<keyword evidence="2" id="KW-0812">Transmembrane</keyword>
<dbReference type="EMBL" id="CP126980">
    <property type="protein sequence ID" value="WIN00227.1"/>
    <property type="molecule type" value="Genomic_DNA"/>
</dbReference>
<dbReference type="Proteomes" id="UP001240150">
    <property type="component" value="Chromosome"/>
</dbReference>
<feature type="compositionally biased region" description="Polar residues" evidence="1">
    <location>
        <begin position="124"/>
        <end position="134"/>
    </location>
</feature>
<feature type="compositionally biased region" description="Gly residues" evidence="1">
    <location>
        <begin position="76"/>
        <end position="88"/>
    </location>
</feature>
<evidence type="ECO:0000256" key="2">
    <source>
        <dbReference type="SAM" id="Phobius"/>
    </source>
</evidence>
<evidence type="ECO:0000313" key="4">
    <source>
        <dbReference type="Proteomes" id="UP001240150"/>
    </source>
</evidence>
<accession>A0ABY8WQP8</accession>
<evidence type="ECO:0000256" key="1">
    <source>
        <dbReference type="SAM" id="MobiDB-lite"/>
    </source>
</evidence>
<feature type="region of interest" description="Disordered" evidence="1">
    <location>
        <begin position="69"/>
        <end position="143"/>
    </location>
</feature>
<reference evidence="3 4" key="1">
    <citation type="submission" date="2023-06" db="EMBL/GenBank/DDBJ databases">
        <authorList>
            <person name="Yushchuk O."/>
            <person name="Binda E."/>
            <person name="Ruckert-Reed C."/>
            <person name="Fedorenko V."/>
            <person name="Kalinowski J."/>
            <person name="Marinelli F."/>
        </authorList>
    </citation>
    <scope>NUCLEOTIDE SEQUENCE [LARGE SCALE GENOMIC DNA]</scope>
    <source>
        <strain evidence="3 4">NRRL 3884</strain>
    </source>
</reference>
<keyword evidence="2" id="KW-0472">Membrane</keyword>
<organism evidence="3 4">
    <name type="scientific">Actinoplanes oblitus</name>
    <dbReference type="NCBI Taxonomy" id="3040509"/>
    <lineage>
        <taxon>Bacteria</taxon>
        <taxon>Bacillati</taxon>
        <taxon>Actinomycetota</taxon>
        <taxon>Actinomycetes</taxon>
        <taxon>Micromonosporales</taxon>
        <taxon>Micromonosporaceae</taxon>
        <taxon>Actinoplanes</taxon>
    </lineage>
</organism>
<name>A0ABY8WQP8_9ACTN</name>
<feature type="transmembrane region" description="Helical" evidence="2">
    <location>
        <begin position="36"/>
        <end position="57"/>
    </location>
</feature>
<sequence>MRLGTKAGAAAVLFIAGLAGAGWILAGQGLDRAEKWISIGGVCVSTLLGVAGLVLGWMTWRQETTARADVPAVTAGGPGGVGVGGDNGGEIRTDVSGARPPAAATSSGVAGTHATGAGSVAVGGNNTASITTRVDGSDGRPRP</sequence>
<proteinExistence type="predicted"/>
<dbReference type="RefSeq" id="WP_284921728.1">
    <property type="nucleotide sequence ID" value="NZ_CP126980.1"/>
</dbReference>
<keyword evidence="2" id="KW-1133">Transmembrane helix</keyword>
<protein>
    <submittedName>
        <fullName evidence="3">Uncharacterized protein</fullName>
    </submittedName>
</protein>